<accession>A0ABX6A1G8</accession>
<sequence length="182" mass="19553">MNHAFPCGTLPLDFVGTLRARRNAAPGEKLASPELLDDWFVESGMLDLPPGAGEADLAIAVELRESIYSLVSARLSGEPLPPEAVTEVNLHASGLPVTLRLGPDGVTRTGSVAQGLAALARQTIEILGGDDGALLRECSRPECTQVYLDRSRGHRREWCAMKTCGNRVKAAAYRARKQESMS</sequence>
<gene>
    <name evidence="2" type="ORF">F3L20_31715</name>
</gene>
<evidence type="ECO:0000259" key="1">
    <source>
        <dbReference type="Pfam" id="PF11706"/>
    </source>
</evidence>
<dbReference type="InterPro" id="IPR021005">
    <property type="entry name" value="Znf_CGNR"/>
</dbReference>
<name>A0ABX6A1G8_STRTE</name>
<keyword evidence="3" id="KW-1185">Reference proteome</keyword>
<reference evidence="2 3" key="1">
    <citation type="submission" date="2019-09" db="EMBL/GenBank/DDBJ databases">
        <title>Draft genome sequence of the Ebosin-producing strain Streptomyces sp. 139.</title>
        <authorList>
            <person name="Ai L."/>
            <person name="Geng M."/>
            <person name="Ma M."/>
            <person name="Bai L."/>
        </authorList>
    </citation>
    <scope>NUCLEOTIDE SEQUENCE [LARGE SCALE GENOMIC DNA]</scope>
    <source>
        <strain evidence="2 3">139</strain>
        <plasmid evidence="2 3">unnamed1</plasmid>
    </source>
</reference>
<dbReference type="InterPro" id="IPR010852">
    <property type="entry name" value="ABATE"/>
</dbReference>
<dbReference type="PANTHER" id="PTHR35525:SF3">
    <property type="entry name" value="BLL6575 PROTEIN"/>
    <property type="match status" value="1"/>
</dbReference>
<dbReference type="Pfam" id="PF11706">
    <property type="entry name" value="zf-CGNR"/>
    <property type="match status" value="1"/>
</dbReference>
<dbReference type="SUPFAM" id="SSF160904">
    <property type="entry name" value="Jann2411-like"/>
    <property type="match status" value="1"/>
</dbReference>
<dbReference type="Gene3D" id="1.10.3300.10">
    <property type="entry name" value="Jann2411-like domain"/>
    <property type="match status" value="1"/>
</dbReference>
<keyword evidence="2" id="KW-0614">Plasmid</keyword>
<feature type="domain" description="Zinc finger CGNR" evidence="1">
    <location>
        <begin position="135"/>
        <end position="177"/>
    </location>
</feature>
<dbReference type="EMBL" id="CP043960">
    <property type="protein sequence ID" value="QER90286.1"/>
    <property type="molecule type" value="Genomic_DNA"/>
</dbReference>
<dbReference type="PANTHER" id="PTHR35525">
    <property type="entry name" value="BLL6575 PROTEIN"/>
    <property type="match status" value="1"/>
</dbReference>
<dbReference type="InterPro" id="IPR023286">
    <property type="entry name" value="ABATE_dom_sf"/>
</dbReference>
<evidence type="ECO:0000313" key="3">
    <source>
        <dbReference type="Proteomes" id="UP000324308"/>
    </source>
</evidence>
<geneLocation type="plasmid" evidence="2 3">
    <name>unnamed1</name>
</geneLocation>
<protein>
    <recommendedName>
        <fullName evidence="1">Zinc finger CGNR domain-containing protein</fullName>
    </recommendedName>
</protein>
<organism evidence="2 3">
    <name type="scientific">Streptomyces tendae</name>
    <dbReference type="NCBI Taxonomy" id="1932"/>
    <lineage>
        <taxon>Bacteria</taxon>
        <taxon>Bacillati</taxon>
        <taxon>Actinomycetota</taxon>
        <taxon>Actinomycetes</taxon>
        <taxon>Kitasatosporales</taxon>
        <taxon>Streptomycetaceae</taxon>
        <taxon>Streptomyces</taxon>
    </lineage>
</organism>
<dbReference type="RefSeq" id="WP_145828928.1">
    <property type="nucleotide sequence ID" value="NZ_CP043960.1"/>
</dbReference>
<dbReference type="Pfam" id="PF07336">
    <property type="entry name" value="ABATE"/>
    <property type="match status" value="1"/>
</dbReference>
<evidence type="ECO:0000313" key="2">
    <source>
        <dbReference type="EMBL" id="QER90286.1"/>
    </source>
</evidence>
<proteinExistence type="predicted"/>
<dbReference type="Proteomes" id="UP000324308">
    <property type="component" value="Plasmid unnamed1"/>
</dbReference>